<organism evidence="10 11">
    <name type="scientific">Candidatus Tagabacteria bacterium CG03_land_8_20_14_0_80_41_22</name>
    <dbReference type="NCBI Taxonomy" id="1975020"/>
    <lineage>
        <taxon>Bacteria</taxon>
        <taxon>Candidatus Tagaibacteriota</taxon>
    </lineage>
</organism>
<keyword evidence="7 9" id="KW-0811">Translocation</keyword>
<evidence type="ECO:0000313" key="10">
    <source>
        <dbReference type="EMBL" id="PIU99525.1"/>
    </source>
</evidence>
<dbReference type="Gene3D" id="1.20.5.1030">
    <property type="entry name" value="Preprotein translocase secy subunit"/>
    <property type="match status" value="1"/>
</dbReference>
<dbReference type="GO" id="GO:0043952">
    <property type="term" value="P:protein transport by the Sec complex"/>
    <property type="evidence" value="ECO:0007669"/>
    <property type="project" value="UniProtKB-UniRule"/>
</dbReference>
<dbReference type="Proteomes" id="UP000228561">
    <property type="component" value="Unassembled WGS sequence"/>
</dbReference>
<gene>
    <name evidence="9" type="primary">secE</name>
    <name evidence="10" type="ORF">COS58_01950</name>
</gene>
<comment type="similarity">
    <text evidence="9">Belongs to the SecE/SEC61-gamma family.</text>
</comment>
<evidence type="ECO:0000256" key="4">
    <source>
        <dbReference type="ARBA" id="ARBA00022692"/>
    </source>
</evidence>
<protein>
    <recommendedName>
        <fullName evidence="9">Protein translocase subunit SecE</fullName>
    </recommendedName>
</protein>
<accession>A0A2M7B8T0</accession>
<reference evidence="11" key="1">
    <citation type="submission" date="2017-09" db="EMBL/GenBank/DDBJ databases">
        <title>Depth-based differentiation of microbial function through sediment-hosted aquifers and enrichment of novel symbionts in the deep terrestrial subsurface.</title>
        <authorList>
            <person name="Probst A.J."/>
            <person name="Ladd B."/>
            <person name="Jarett J.K."/>
            <person name="Geller-Mcgrath D.E."/>
            <person name="Sieber C.M.K."/>
            <person name="Emerson J.B."/>
            <person name="Anantharaman K."/>
            <person name="Thomas B.C."/>
            <person name="Malmstrom R."/>
            <person name="Stieglmeier M."/>
            <person name="Klingl A."/>
            <person name="Woyke T."/>
            <person name="Ryan C.M."/>
            <person name="Banfield J.F."/>
        </authorList>
    </citation>
    <scope>NUCLEOTIDE SEQUENCE [LARGE SCALE GENOMIC DNA]</scope>
</reference>
<name>A0A2M7B8T0_9BACT</name>
<dbReference type="GO" id="GO:0009306">
    <property type="term" value="P:protein secretion"/>
    <property type="evidence" value="ECO:0007669"/>
    <property type="project" value="UniProtKB-UniRule"/>
</dbReference>
<evidence type="ECO:0000256" key="7">
    <source>
        <dbReference type="ARBA" id="ARBA00023010"/>
    </source>
</evidence>
<evidence type="ECO:0000256" key="3">
    <source>
        <dbReference type="ARBA" id="ARBA00022475"/>
    </source>
</evidence>
<evidence type="ECO:0000256" key="9">
    <source>
        <dbReference type="HAMAP-Rule" id="MF_00422"/>
    </source>
</evidence>
<dbReference type="PANTHER" id="PTHR33910:SF1">
    <property type="entry name" value="PROTEIN TRANSLOCASE SUBUNIT SECE"/>
    <property type="match status" value="1"/>
</dbReference>
<evidence type="ECO:0000256" key="6">
    <source>
        <dbReference type="ARBA" id="ARBA00022989"/>
    </source>
</evidence>
<keyword evidence="4 9" id="KW-0812">Transmembrane</keyword>
<keyword evidence="2 9" id="KW-0813">Transport</keyword>
<dbReference type="InterPro" id="IPR038379">
    <property type="entry name" value="SecE_sf"/>
</dbReference>
<sequence length="62" mass="7284">MGKLINYFKETRIELKHVNWPTKKVTMRFTMLVIGISFAVALYLGFFDMLFTYLLNTFVLSA</sequence>
<evidence type="ECO:0000256" key="1">
    <source>
        <dbReference type="ARBA" id="ARBA00004370"/>
    </source>
</evidence>
<feature type="transmembrane region" description="Helical" evidence="9">
    <location>
        <begin position="29"/>
        <end position="55"/>
    </location>
</feature>
<comment type="subunit">
    <text evidence="9">Component of the Sec protein translocase complex. Heterotrimer consisting of SecY, SecE and SecG subunits. The heterotrimers can form oligomers, although 1 heterotrimer is thought to be able to translocate proteins. Interacts with the ribosome. Interacts with SecDF, and other proteins may be involved. Interacts with SecA.</text>
</comment>
<evidence type="ECO:0000256" key="2">
    <source>
        <dbReference type="ARBA" id="ARBA00022448"/>
    </source>
</evidence>
<dbReference type="AlphaFoldDB" id="A0A2M7B8T0"/>
<dbReference type="PANTHER" id="PTHR33910">
    <property type="entry name" value="PROTEIN TRANSLOCASE SUBUNIT SECE"/>
    <property type="match status" value="1"/>
</dbReference>
<evidence type="ECO:0000256" key="8">
    <source>
        <dbReference type="ARBA" id="ARBA00023136"/>
    </source>
</evidence>
<dbReference type="HAMAP" id="MF_00422">
    <property type="entry name" value="SecE"/>
    <property type="match status" value="1"/>
</dbReference>
<evidence type="ECO:0000256" key="5">
    <source>
        <dbReference type="ARBA" id="ARBA00022927"/>
    </source>
</evidence>
<dbReference type="EMBL" id="PEVG01000023">
    <property type="protein sequence ID" value="PIU99525.1"/>
    <property type="molecule type" value="Genomic_DNA"/>
</dbReference>
<dbReference type="GO" id="GO:0065002">
    <property type="term" value="P:intracellular protein transmembrane transport"/>
    <property type="evidence" value="ECO:0007669"/>
    <property type="project" value="UniProtKB-UniRule"/>
</dbReference>
<proteinExistence type="inferred from homology"/>
<comment type="caution">
    <text evidence="10">The sequence shown here is derived from an EMBL/GenBank/DDBJ whole genome shotgun (WGS) entry which is preliminary data.</text>
</comment>
<dbReference type="GO" id="GO:0005886">
    <property type="term" value="C:plasma membrane"/>
    <property type="evidence" value="ECO:0007669"/>
    <property type="project" value="UniProtKB-SubCell"/>
</dbReference>
<dbReference type="GO" id="GO:0008320">
    <property type="term" value="F:protein transmembrane transporter activity"/>
    <property type="evidence" value="ECO:0007669"/>
    <property type="project" value="UniProtKB-UniRule"/>
</dbReference>
<keyword evidence="8 9" id="KW-0472">Membrane</keyword>
<dbReference type="Pfam" id="PF00584">
    <property type="entry name" value="SecE"/>
    <property type="match status" value="1"/>
</dbReference>
<dbReference type="NCBIfam" id="TIGR00964">
    <property type="entry name" value="secE_bact"/>
    <property type="match status" value="1"/>
</dbReference>
<comment type="subcellular location">
    <subcellularLocation>
        <location evidence="9">Cell membrane</location>
        <topology evidence="9">Single-pass membrane protein</topology>
    </subcellularLocation>
    <subcellularLocation>
        <location evidence="1">Membrane</location>
    </subcellularLocation>
</comment>
<comment type="function">
    <text evidence="9">Essential subunit of the Sec protein translocation channel SecYEG. Clamps together the 2 halves of SecY. May contact the channel plug during translocation.</text>
</comment>
<dbReference type="InterPro" id="IPR005807">
    <property type="entry name" value="SecE_bac"/>
</dbReference>
<keyword evidence="3 9" id="KW-1003">Cell membrane</keyword>
<keyword evidence="5 9" id="KW-0653">Protein transport</keyword>
<dbReference type="InterPro" id="IPR001901">
    <property type="entry name" value="Translocase_SecE/Sec61-g"/>
</dbReference>
<keyword evidence="6 9" id="KW-1133">Transmembrane helix</keyword>
<evidence type="ECO:0000313" key="11">
    <source>
        <dbReference type="Proteomes" id="UP000228561"/>
    </source>
</evidence>
<dbReference type="GO" id="GO:0006605">
    <property type="term" value="P:protein targeting"/>
    <property type="evidence" value="ECO:0007669"/>
    <property type="project" value="UniProtKB-UniRule"/>
</dbReference>